<evidence type="ECO:0000256" key="1">
    <source>
        <dbReference type="ARBA" id="ARBA00004651"/>
    </source>
</evidence>
<feature type="transmembrane region" description="Helical" evidence="12">
    <location>
        <begin position="33"/>
        <end position="56"/>
    </location>
</feature>
<keyword evidence="7 12" id="KW-0406">Ion transport</keyword>
<evidence type="ECO:0000313" key="14">
    <source>
        <dbReference type="Proteomes" id="UP000832011"/>
    </source>
</evidence>
<dbReference type="PANTHER" id="PTHR28259:SF1">
    <property type="entry name" value="FLUORIDE EXPORT PROTEIN 1-RELATED"/>
    <property type="match status" value="1"/>
</dbReference>
<evidence type="ECO:0000256" key="4">
    <source>
        <dbReference type="ARBA" id="ARBA00022692"/>
    </source>
</evidence>
<evidence type="ECO:0000256" key="2">
    <source>
        <dbReference type="ARBA" id="ARBA00022475"/>
    </source>
</evidence>
<evidence type="ECO:0000256" key="11">
    <source>
        <dbReference type="ARBA" id="ARBA00035585"/>
    </source>
</evidence>
<dbReference type="Pfam" id="PF02537">
    <property type="entry name" value="CRCB"/>
    <property type="match status" value="1"/>
</dbReference>
<accession>A0ABY4E0I8</accession>
<keyword evidence="5 12" id="KW-1133">Transmembrane helix</keyword>
<evidence type="ECO:0000256" key="10">
    <source>
        <dbReference type="ARBA" id="ARBA00035120"/>
    </source>
</evidence>
<comment type="subcellular location">
    <subcellularLocation>
        <location evidence="1 12">Cell membrane</location>
        <topology evidence="1 12">Multi-pass membrane protein</topology>
    </subcellularLocation>
</comment>
<evidence type="ECO:0000256" key="8">
    <source>
        <dbReference type="ARBA" id="ARBA00023136"/>
    </source>
</evidence>
<organism evidence="13 14">
    <name type="scientific">Vitreoscilla massiliensis</name>
    <dbReference type="NCBI Taxonomy" id="1689272"/>
    <lineage>
        <taxon>Bacteria</taxon>
        <taxon>Pseudomonadati</taxon>
        <taxon>Pseudomonadota</taxon>
        <taxon>Betaproteobacteria</taxon>
        <taxon>Neisseriales</taxon>
        <taxon>Neisseriaceae</taxon>
        <taxon>Vitreoscilla</taxon>
    </lineage>
</organism>
<keyword evidence="12" id="KW-0813">Transport</keyword>
<comment type="catalytic activity">
    <reaction evidence="11">
        <text>fluoride(in) = fluoride(out)</text>
        <dbReference type="Rhea" id="RHEA:76159"/>
        <dbReference type="ChEBI" id="CHEBI:17051"/>
    </reaction>
    <physiologicalReaction direction="left-to-right" evidence="11">
        <dbReference type="Rhea" id="RHEA:76160"/>
    </physiologicalReaction>
</comment>
<feature type="binding site" evidence="12">
    <location>
        <position position="79"/>
    </location>
    <ligand>
        <name>Na(+)</name>
        <dbReference type="ChEBI" id="CHEBI:29101"/>
        <note>structural</note>
    </ligand>
</feature>
<keyword evidence="14" id="KW-1185">Reference proteome</keyword>
<dbReference type="RefSeq" id="WP_082625641.1">
    <property type="nucleotide sequence ID" value="NZ_CABKVG010000009.1"/>
</dbReference>
<evidence type="ECO:0000256" key="5">
    <source>
        <dbReference type="ARBA" id="ARBA00022989"/>
    </source>
</evidence>
<keyword evidence="9 12" id="KW-0407">Ion channel</keyword>
<feature type="binding site" evidence="12">
    <location>
        <position position="76"/>
    </location>
    <ligand>
        <name>Na(+)</name>
        <dbReference type="ChEBI" id="CHEBI:29101"/>
        <note>structural</note>
    </ligand>
</feature>
<sequence length="127" mass="13699">MLNQSILVMCGGALGAWCRFALQQKMPFQWANVTVSTLLINALGGLIMGMLAAWMMSKSVANQALWRALLMSGFCGGFTTFSAFSLEMWQLLQAGKPINAFAMALAHVGLSLLAVIVGWYAVRGSLH</sequence>
<protein>
    <recommendedName>
        <fullName evidence="12">Fluoride-specific ion channel FluC</fullName>
    </recommendedName>
</protein>
<evidence type="ECO:0000256" key="7">
    <source>
        <dbReference type="ARBA" id="ARBA00023065"/>
    </source>
</evidence>
<dbReference type="EMBL" id="CP091511">
    <property type="protein sequence ID" value="UOO87813.1"/>
    <property type="molecule type" value="Genomic_DNA"/>
</dbReference>
<name>A0ABY4E0I8_9NEIS</name>
<feature type="transmembrane region" description="Helical" evidence="12">
    <location>
        <begin position="98"/>
        <end position="122"/>
    </location>
</feature>
<keyword evidence="3" id="KW-0997">Cell inner membrane</keyword>
<evidence type="ECO:0000256" key="3">
    <source>
        <dbReference type="ARBA" id="ARBA00022519"/>
    </source>
</evidence>
<evidence type="ECO:0000256" key="6">
    <source>
        <dbReference type="ARBA" id="ARBA00023053"/>
    </source>
</evidence>
<reference evidence="13 14" key="1">
    <citation type="journal article" date="2022" name="Res Sq">
        <title>Evolution of multicellular longitudinally dividing oral cavity symbionts (Neisseriaceae).</title>
        <authorList>
            <person name="Nyongesa S."/>
            <person name="Weber P."/>
            <person name="Bernet E."/>
            <person name="Pullido F."/>
            <person name="Nieckarz M."/>
            <person name="Delaby M."/>
            <person name="Nieves C."/>
            <person name="Viehboeck T."/>
            <person name="Krause N."/>
            <person name="Rivera-Millot A."/>
            <person name="Nakamura A."/>
            <person name="Vischer N."/>
            <person name="VanNieuwenhze M."/>
            <person name="Brun Y."/>
            <person name="Cava F."/>
            <person name="Bulgheresi S."/>
            <person name="Veyrier F."/>
        </authorList>
    </citation>
    <scope>NUCLEOTIDE SEQUENCE [LARGE SCALE GENOMIC DNA]</scope>
    <source>
        <strain evidence="13 14">SN4</strain>
    </source>
</reference>
<keyword evidence="8 12" id="KW-0472">Membrane</keyword>
<comment type="activity regulation">
    <text evidence="12">Na(+) is not transported, but it plays an essential structural role and its presence is essential for fluoride channel function.</text>
</comment>
<comment type="similarity">
    <text evidence="10 12">Belongs to the fluoride channel Fluc/FEX (TC 1.A.43) family.</text>
</comment>
<keyword evidence="12" id="KW-0479">Metal-binding</keyword>
<comment type="function">
    <text evidence="12">Fluoride-specific ion channel. Important for reducing fluoride concentration in the cell, thus reducing its toxicity.</text>
</comment>
<evidence type="ECO:0000313" key="13">
    <source>
        <dbReference type="EMBL" id="UOO87813.1"/>
    </source>
</evidence>
<proteinExistence type="inferred from homology"/>
<dbReference type="PANTHER" id="PTHR28259">
    <property type="entry name" value="FLUORIDE EXPORT PROTEIN 1-RELATED"/>
    <property type="match status" value="1"/>
</dbReference>
<evidence type="ECO:0000256" key="9">
    <source>
        <dbReference type="ARBA" id="ARBA00023303"/>
    </source>
</evidence>
<keyword evidence="4 12" id="KW-0812">Transmembrane</keyword>
<dbReference type="InterPro" id="IPR003691">
    <property type="entry name" value="FluC"/>
</dbReference>
<gene>
    <name evidence="12" type="primary">fluC</name>
    <name evidence="12" type="synonym">crcB</name>
    <name evidence="13" type="ORF">LVJ82_09935</name>
</gene>
<evidence type="ECO:0000256" key="12">
    <source>
        <dbReference type="HAMAP-Rule" id="MF_00454"/>
    </source>
</evidence>
<dbReference type="HAMAP" id="MF_00454">
    <property type="entry name" value="FluC"/>
    <property type="match status" value="1"/>
</dbReference>
<dbReference type="Proteomes" id="UP000832011">
    <property type="component" value="Chromosome"/>
</dbReference>
<keyword evidence="6 12" id="KW-0915">Sodium</keyword>
<keyword evidence="2 12" id="KW-1003">Cell membrane</keyword>
<feature type="transmembrane region" description="Helical" evidence="12">
    <location>
        <begin position="68"/>
        <end position="86"/>
    </location>
</feature>